<dbReference type="AlphaFoldDB" id="A0AAE0GNH3"/>
<name>A0AAE0GNH3_9CHLO</name>
<dbReference type="Proteomes" id="UP001190700">
    <property type="component" value="Unassembled WGS sequence"/>
</dbReference>
<comment type="caution">
    <text evidence="1">The sequence shown here is derived from an EMBL/GenBank/DDBJ whole genome shotgun (WGS) entry which is preliminary data.</text>
</comment>
<proteinExistence type="predicted"/>
<accession>A0AAE0GNH3</accession>
<reference evidence="1 2" key="1">
    <citation type="journal article" date="2015" name="Genome Biol. Evol.">
        <title>Comparative Genomics of a Bacterivorous Green Alga Reveals Evolutionary Causalities and Consequences of Phago-Mixotrophic Mode of Nutrition.</title>
        <authorList>
            <person name="Burns J.A."/>
            <person name="Paasch A."/>
            <person name="Narechania A."/>
            <person name="Kim E."/>
        </authorList>
    </citation>
    <scope>NUCLEOTIDE SEQUENCE [LARGE SCALE GENOMIC DNA]</scope>
    <source>
        <strain evidence="1 2">PLY_AMNH</strain>
    </source>
</reference>
<dbReference type="EMBL" id="LGRX02003851">
    <property type="protein sequence ID" value="KAK3281414.1"/>
    <property type="molecule type" value="Genomic_DNA"/>
</dbReference>
<evidence type="ECO:0000313" key="2">
    <source>
        <dbReference type="Proteomes" id="UP001190700"/>
    </source>
</evidence>
<gene>
    <name evidence="1" type="ORF">CYMTET_10797</name>
</gene>
<protein>
    <submittedName>
        <fullName evidence="1">Uncharacterized protein</fullName>
    </submittedName>
</protein>
<keyword evidence="2" id="KW-1185">Reference proteome</keyword>
<evidence type="ECO:0000313" key="1">
    <source>
        <dbReference type="EMBL" id="KAK3281414.1"/>
    </source>
</evidence>
<sequence>MASEPTRQRRNTASEAVQAVGEAHRQFNERFEFVQRPNVNLKLRKKLDVVGLRFTVGTDWQICRRDGLPTEWVPNCRFGVREKLLGGKFRMTSQPTQICYSKKLQVDRFKLQLNGGLSMITGQPFVGIDVKSNEKMIPQCGLDGNGISFNHRLTLPLKNPEIKAKLFGNIHLPSTEYDPLSNTMRMGKFQIDTQSVDLSFTV</sequence>
<organism evidence="1 2">
    <name type="scientific">Cymbomonas tetramitiformis</name>
    <dbReference type="NCBI Taxonomy" id="36881"/>
    <lineage>
        <taxon>Eukaryota</taxon>
        <taxon>Viridiplantae</taxon>
        <taxon>Chlorophyta</taxon>
        <taxon>Pyramimonadophyceae</taxon>
        <taxon>Pyramimonadales</taxon>
        <taxon>Pyramimonadaceae</taxon>
        <taxon>Cymbomonas</taxon>
    </lineage>
</organism>